<dbReference type="AlphaFoldDB" id="A0AAW4JCQ7"/>
<dbReference type="SUPFAM" id="SSF51735">
    <property type="entry name" value="NAD(P)-binding Rossmann-fold domains"/>
    <property type="match status" value="1"/>
</dbReference>
<keyword evidence="2" id="KW-0560">Oxidoreductase</keyword>
<evidence type="ECO:0000313" key="6">
    <source>
        <dbReference type="Proteomes" id="UP000669887"/>
    </source>
</evidence>
<dbReference type="EMBL" id="JAGFVQ010000007">
    <property type="protein sequence ID" value="MBO4139682.1"/>
    <property type="molecule type" value="Genomic_DNA"/>
</dbReference>
<dbReference type="GO" id="GO:0016491">
    <property type="term" value="F:oxidoreductase activity"/>
    <property type="evidence" value="ECO:0007669"/>
    <property type="project" value="UniProtKB-KW"/>
</dbReference>
<accession>A0AAW4JCQ7</accession>
<name>A0AAW4JCQ7_9ACTN</name>
<feature type="domain" description="6-phosphogluconate dehydrogenase NADP-binding" evidence="4">
    <location>
        <begin position="3"/>
        <end position="155"/>
    </location>
</feature>
<dbReference type="Gene3D" id="1.10.1040.10">
    <property type="entry name" value="N-(1-d-carboxylethyl)-l-norvaline Dehydrogenase, domain 2"/>
    <property type="match status" value="1"/>
</dbReference>
<evidence type="ECO:0000256" key="2">
    <source>
        <dbReference type="ARBA" id="ARBA00023002"/>
    </source>
</evidence>
<evidence type="ECO:0000259" key="4">
    <source>
        <dbReference type="Pfam" id="PF03446"/>
    </source>
</evidence>
<dbReference type="InterPro" id="IPR008927">
    <property type="entry name" value="6-PGluconate_DH-like_C_sf"/>
</dbReference>
<dbReference type="InterPro" id="IPR006115">
    <property type="entry name" value="6PGDH_NADP-bd"/>
</dbReference>
<dbReference type="SUPFAM" id="SSF48179">
    <property type="entry name" value="6-phosphogluconate dehydrogenase C-terminal domain-like"/>
    <property type="match status" value="1"/>
</dbReference>
<dbReference type="Pfam" id="PF03446">
    <property type="entry name" value="NAD_binding_2"/>
    <property type="match status" value="1"/>
</dbReference>
<dbReference type="PANTHER" id="PTHR43060">
    <property type="entry name" value="3-HYDROXYISOBUTYRATE DEHYDROGENASE-LIKE 1, MITOCHONDRIAL-RELATED"/>
    <property type="match status" value="1"/>
</dbReference>
<sequence>MATIAIVGFGDMGEQMAPHLLAAGHQVRVSDISDSRLEAARRIGTTAVASAAEAARGADVIFGLVMSNDIPTAYLGDDGILAGAQPGASVLICSTTTRAIVDQVRAAAPSGVAVLDSPIVGGVKYVRERTITFLVGGSADDFERVKSVLDDLGRSRHLGEFGAGVDYKLITNVAIMAAEAGLREALDLADILGRDYETSLELMAAGPMRAVVERALDVANPRPLRRSAEDDDTLVSAVDDPARLLPISTAGRQRLWEAVNADPNFEPDFVDLTRKTTSRAASIRS</sequence>
<proteinExistence type="inferred from homology"/>
<dbReference type="InterPro" id="IPR036291">
    <property type="entry name" value="NAD(P)-bd_dom_sf"/>
</dbReference>
<evidence type="ECO:0000256" key="3">
    <source>
        <dbReference type="PIRSR" id="PIRSR000103-1"/>
    </source>
</evidence>
<dbReference type="Gene3D" id="3.40.50.720">
    <property type="entry name" value="NAD(P)-binding Rossmann-like Domain"/>
    <property type="match status" value="1"/>
</dbReference>
<feature type="active site" evidence="3">
    <location>
        <position position="168"/>
    </location>
</feature>
<gene>
    <name evidence="5" type="ORF">J5U46_05865</name>
</gene>
<dbReference type="InterPro" id="IPR013328">
    <property type="entry name" value="6PGD_dom2"/>
</dbReference>
<dbReference type="GO" id="GO:0050661">
    <property type="term" value="F:NADP binding"/>
    <property type="evidence" value="ECO:0007669"/>
    <property type="project" value="InterPro"/>
</dbReference>
<protein>
    <submittedName>
        <fullName evidence="5">NAD(P)-dependent oxidoreductase</fullName>
    </submittedName>
</protein>
<dbReference type="PIRSF" id="PIRSF000103">
    <property type="entry name" value="HIBADH"/>
    <property type="match status" value="1"/>
</dbReference>
<dbReference type="RefSeq" id="WP_208576629.1">
    <property type="nucleotide sequence ID" value="NZ_JAGFVQ010000007.1"/>
</dbReference>
<comment type="caution">
    <text evidence="5">The sequence shown here is derived from an EMBL/GenBank/DDBJ whole genome shotgun (WGS) entry which is preliminary data.</text>
</comment>
<dbReference type="PANTHER" id="PTHR43060:SF15">
    <property type="entry name" value="3-HYDROXYISOBUTYRATE DEHYDROGENASE-LIKE 1, MITOCHONDRIAL-RELATED"/>
    <property type="match status" value="1"/>
</dbReference>
<comment type="similarity">
    <text evidence="1">Belongs to the HIBADH-related family.</text>
</comment>
<dbReference type="InterPro" id="IPR015815">
    <property type="entry name" value="HIBADH-related"/>
</dbReference>
<reference evidence="5" key="1">
    <citation type="submission" date="2021-03" db="EMBL/GenBank/DDBJ databases">
        <title>X isolated from Micromonospora tulbaghiae.</title>
        <authorList>
            <person name="Stennett H.L."/>
        </authorList>
    </citation>
    <scope>NUCLEOTIDE SEQUENCE</scope>
    <source>
        <strain evidence="5">28M1-20</strain>
    </source>
</reference>
<dbReference type="Proteomes" id="UP000669887">
    <property type="component" value="Unassembled WGS sequence"/>
</dbReference>
<organism evidence="5 6">
    <name type="scientific">Micromonospora tulbaghiae</name>
    <dbReference type="NCBI Taxonomy" id="479978"/>
    <lineage>
        <taxon>Bacteria</taxon>
        <taxon>Bacillati</taxon>
        <taxon>Actinomycetota</taxon>
        <taxon>Actinomycetes</taxon>
        <taxon>Micromonosporales</taxon>
        <taxon>Micromonosporaceae</taxon>
        <taxon>Micromonospora</taxon>
    </lineage>
</organism>
<evidence type="ECO:0000313" key="5">
    <source>
        <dbReference type="EMBL" id="MBO4139682.1"/>
    </source>
</evidence>
<evidence type="ECO:0000256" key="1">
    <source>
        <dbReference type="ARBA" id="ARBA00009080"/>
    </source>
</evidence>